<evidence type="ECO:0000256" key="1">
    <source>
        <dbReference type="ARBA" id="ARBA00000085"/>
    </source>
</evidence>
<dbReference type="EMBL" id="CP102845">
    <property type="protein sequence ID" value="UVF21199.1"/>
    <property type="molecule type" value="Genomic_DNA"/>
</dbReference>
<organism evidence="19 20">
    <name type="scientific">Microvirga terrae</name>
    <dbReference type="NCBI Taxonomy" id="2740529"/>
    <lineage>
        <taxon>Bacteria</taxon>
        <taxon>Pseudomonadati</taxon>
        <taxon>Pseudomonadota</taxon>
        <taxon>Alphaproteobacteria</taxon>
        <taxon>Hyphomicrobiales</taxon>
        <taxon>Methylobacteriaceae</taxon>
        <taxon>Microvirga</taxon>
    </lineage>
</organism>
<keyword evidence="11" id="KW-0547">Nucleotide-binding</keyword>
<dbReference type="SUPFAM" id="SSF55785">
    <property type="entry name" value="PYP-like sensor domain (PAS domain)"/>
    <property type="match status" value="4"/>
</dbReference>
<dbReference type="PANTHER" id="PTHR41523">
    <property type="entry name" value="TWO-COMPONENT SYSTEM SENSOR PROTEIN"/>
    <property type="match status" value="1"/>
</dbReference>
<name>A0ABY5RY54_9HYPH</name>
<dbReference type="SMART" id="SM00911">
    <property type="entry name" value="HWE_HK"/>
    <property type="match status" value="1"/>
</dbReference>
<keyword evidence="14" id="KW-0157">Chromophore</keyword>
<dbReference type="SMART" id="SM00086">
    <property type="entry name" value="PAC"/>
    <property type="match status" value="1"/>
</dbReference>
<evidence type="ECO:0000256" key="5">
    <source>
        <dbReference type="ARBA" id="ARBA00022553"/>
    </source>
</evidence>
<evidence type="ECO:0000256" key="9">
    <source>
        <dbReference type="ARBA" id="ARBA00022679"/>
    </source>
</evidence>
<comment type="catalytic activity">
    <reaction evidence="1">
        <text>ATP + protein L-histidine = ADP + protein N-phospho-L-histidine.</text>
        <dbReference type="EC" id="2.7.13.3"/>
    </reaction>
</comment>
<evidence type="ECO:0000256" key="14">
    <source>
        <dbReference type="ARBA" id="ARBA00022991"/>
    </source>
</evidence>
<evidence type="ECO:0000313" key="20">
    <source>
        <dbReference type="Proteomes" id="UP001017257"/>
    </source>
</evidence>
<dbReference type="Gene3D" id="2.10.70.100">
    <property type="match status" value="1"/>
</dbReference>
<dbReference type="InterPro" id="IPR013655">
    <property type="entry name" value="PAS_fold_3"/>
</dbReference>
<keyword evidence="10" id="KW-0677">Repeat</keyword>
<keyword evidence="9" id="KW-0808">Transferase</keyword>
<evidence type="ECO:0000256" key="12">
    <source>
        <dbReference type="ARBA" id="ARBA00022777"/>
    </source>
</evidence>
<evidence type="ECO:0000256" key="10">
    <source>
        <dbReference type="ARBA" id="ARBA00022737"/>
    </source>
</evidence>
<dbReference type="InterPro" id="IPR013656">
    <property type="entry name" value="PAS_4"/>
</dbReference>
<evidence type="ECO:0000256" key="4">
    <source>
        <dbReference type="ARBA" id="ARBA00022543"/>
    </source>
</evidence>
<dbReference type="Gene3D" id="3.30.450.20">
    <property type="entry name" value="PAS domain"/>
    <property type="match status" value="4"/>
</dbReference>
<evidence type="ECO:0000256" key="17">
    <source>
        <dbReference type="SAM" id="MobiDB-lite"/>
    </source>
</evidence>
<evidence type="ECO:0000256" key="13">
    <source>
        <dbReference type="ARBA" id="ARBA00022840"/>
    </source>
</evidence>
<dbReference type="InterPro" id="IPR035965">
    <property type="entry name" value="PAS-like_dom_sf"/>
</dbReference>
<keyword evidence="4" id="KW-0600">Photoreceptor protein</keyword>
<evidence type="ECO:0000256" key="15">
    <source>
        <dbReference type="ARBA" id="ARBA00023026"/>
    </source>
</evidence>
<feature type="region of interest" description="Disordered" evidence="17">
    <location>
        <begin position="1"/>
        <end position="33"/>
    </location>
</feature>
<evidence type="ECO:0000256" key="16">
    <source>
        <dbReference type="ARBA" id="ARBA00023170"/>
    </source>
</evidence>
<dbReference type="Pfam" id="PF08448">
    <property type="entry name" value="PAS_4"/>
    <property type="match status" value="2"/>
</dbReference>
<dbReference type="EC" id="2.7.13.3" evidence="2"/>
<accession>A0ABY5RY54</accession>
<proteinExistence type="predicted"/>
<dbReference type="PROSITE" id="PS50113">
    <property type="entry name" value="PAC"/>
    <property type="match status" value="1"/>
</dbReference>
<keyword evidence="15" id="KW-0843">Virulence</keyword>
<evidence type="ECO:0000256" key="11">
    <source>
        <dbReference type="ARBA" id="ARBA00022741"/>
    </source>
</evidence>
<keyword evidence="8" id="KW-0288">FMN</keyword>
<gene>
    <name evidence="19" type="ORF">HPT29_008785</name>
</gene>
<dbReference type="InterPro" id="IPR000700">
    <property type="entry name" value="PAS-assoc_C"/>
</dbReference>
<dbReference type="Pfam" id="PF07536">
    <property type="entry name" value="HWE_HK"/>
    <property type="match status" value="1"/>
</dbReference>
<dbReference type="InterPro" id="IPR011102">
    <property type="entry name" value="Sig_transdc_His_kinase_HWE"/>
</dbReference>
<dbReference type="NCBIfam" id="TIGR00229">
    <property type="entry name" value="sensory_box"/>
    <property type="match status" value="3"/>
</dbReference>
<sequence length="790" mass="88855">MNDGALEGMPPRPSGGREAPALQTPERSHWPSIEGEMGERIRAYDWGATPLGPIQAWPQSLRTMVDLMLASRQPAFIGWGAECTSLYNDGYVPILGTKHPAALGKPYRTVWPEIWDEYRPVIAATIAGEAQHFIDRPVALAGRADQPVSWFTFSWTPIRDETGGVAGFYCAATETTGKGLAEDALHASRELALHETGTRYRALFEALDQGFCIIEPVFDEHGRPVDYVFIEVNPVFEAQTGLHDVAGRSMRSLSPAHEEYWYDIYGRVALNGEPARFEHEAAAQGRWYDVFAYRIDDPERRLIAVLFDDITERKMAEDARRESEERLRQVQEAARIGSFEFDRRTNKAIASPEYLELYGLHEDLSGFFSYEDWIALVHPEDRSRIEAETRAAVADHARRQLDYEFRIFRADTGEMRWITARTKLIRDINGRFVRSLGAQWDVTAEKDAEAALRESEDRYRTFIAHSSEGIWLLEFDPPLDTSLPVEEQIDLAYRHGRFVECNDAMADMYGLARAEDMIGRSLEFSLPSSDPQARAFLAEVIRSGYSMTGVESVERDAAGNHKYFDNSMTGIIENGELRRLWGIQRDISDRRRAEEQRTLLIHELNHRVKNTLATVQSIASQTLRNAPSMRDAKDALEGRLIALARAHDVLTRESWEGAELREIVAQAVAPYASQGEDRLHLSGPEVRLSPRMALALAMALQELATNAVKYGALANATGEVRVTWDVEQASPSARLHLRWEETGGPPVQPQGRRGFGSRLIERSLSQELNGVARIAFRPTGIVCSVDAPLT</sequence>
<evidence type="ECO:0000259" key="18">
    <source>
        <dbReference type="PROSITE" id="PS50113"/>
    </source>
</evidence>
<evidence type="ECO:0000313" key="19">
    <source>
        <dbReference type="EMBL" id="UVF21199.1"/>
    </source>
</evidence>
<dbReference type="Proteomes" id="UP001017257">
    <property type="component" value="Chromosome"/>
</dbReference>
<feature type="domain" description="PAC" evidence="18">
    <location>
        <begin position="401"/>
        <end position="454"/>
    </location>
</feature>
<keyword evidence="16" id="KW-0675">Receptor</keyword>
<keyword evidence="7" id="KW-0285">Flavoprotein</keyword>
<reference evidence="19" key="1">
    <citation type="submission" date="2022-08" db="EMBL/GenBank/DDBJ databases">
        <title>Microvirga terrae sp. nov., isolated from soil.</title>
        <authorList>
            <person name="Kim K.H."/>
            <person name="Seo Y.L."/>
            <person name="Kim J.M."/>
            <person name="Lee J.K."/>
            <person name="Han D.M."/>
            <person name="Jeon C.O."/>
        </authorList>
    </citation>
    <scope>NUCLEOTIDE SEQUENCE</scope>
    <source>
        <strain evidence="19">R24</strain>
    </source>
</reference>
<keyword evidence="20" id="KW-1185">Reference proteome</keyword>
<dbReference type="InterPro" id="IPR001610">
    <property type="entry name" value="PAC"/>
</dbReference>
<protein>
    <recommendedName>
        <fullName evidence="3">Blue-light-activated histidine kinase</fullName>
        <ecNumber evidence="2">2.7.13.3</ecNumber>
    </recommendedName>
</protein>
<dbReference type="InterPro" id="IPR036890">
    <property type="entry name" value="HATPase_C_sf"/>
</dbReference>
<dbReference type="RefSeq" id="WP_173947641.1">
    <property type="nucleotide sequence ID" value="NZ_CP102845.1"/>
</dbReference>
<keyword evidence="6" id="KW-0716">Sensory transduction</keyword>
<keyword evidence="5" id="KW-0597">Phosphoprotein</keyword>
<evidence type="ECO:0000256" key="3">
    <source>
        <dbReference type="ARBA" id="ARBA00021740"/>
    </source>
</evidence>
<dbReference type="SMART" id="SM00091">
    <property type="entry name" value="PAS"/>
    <property type="match status" value="3"/>
</dbReference>
<dbReference type="Gene3D" id="3.30.565.10">
    <property type="entry name" value="Histidine kinase-like ATPase, C-terminal domain"/>
    <property type="match status" value="1"/>
</dbReference>
<dbReference type="PANTHER" id="PTHR41523:SF7">
    <property type="entry name" value="HISTIDINE KINASE"/>
    <property type="match status" value="1"/>
</dbReference>
<evidence type="ECO:0000256" key="6">
    <source>
        <dbReference type="ARBA" id="ARBA00022606"/>
    </source>
</evidence>
<dbReference type="InterPro" id="IPR000014">
    <property type="entry name" value="PAS"/>
</dbReference>
<keyword evidence="13" id="KW-0067">ATP-binding</keyword>
<evidence type="ECO:0000256" key="7">
    <source>
        <dbReference type="ARBA" id="ARBA00022630"/>
    </source>
</evidence>
<evidence type="ECO:0000256" key="2">
    <source>
        <dbReference type="ARBA" id="ARBA00012438"/>
    </source>
</evidence>
<evidence type="ECO:0000256" key="8">
    <source>
        <dbReference type="ARBA" id="ARBA00022643"/>
    </source>
</evidence>
<dbReference type="CDD" id="cd00130">
    <property type="entry name" value="PAS"/>
    <property type="match status" value="2"/>
</dbReference>
<keyword evidence="12" id="KW-0418">Kinase</keyword>
<dbReference type="Pfam" id="PF08447">
    <property type="entry name" value="PAS_3"/>
    <property type="match status" value="1"/>
</dbReference>